<reference evidence="4" key="1">
    <citation type="journal article" date="2019" name="Int. J. Syst. Evol. Microbiol.">
        <title>The Global Catalogue of Microorganisms (GCM) 10K type strain sequencing project: providing services to taxonomists for standard genome sequencing and annotation.</title>
        <authorList>
            <consortium name="The Broad Institute Genomics Platform"/>
            <consortium name="The Broad Institute Genome Sequencing Center for Infectious Disease"/>
            <person name="Wu L."/>
            <person name="Ma J."/>
        </authorList>
    </citation>
    <scope>NUCLEOTIDE SEQUENCE [LARGE SCALE GENOMIC DNA]</scope>
    <source>
        <strain evidence="4">KCTC 12848</strain>
    </source>
</reference>
<dbReference type="EMBL" id="JBHSJB010000028">
    <property type="protein sequence ID" value="MFC5058062.1"/>
    <property type="molecule type" value="Genomic_DNA"/>
</dbReference>
<protein>
    <recommendedName>
        <fullName evidence="5">PE family protein</fullName>
    </recommendedName>
</protein>
<evidence type="ECO:0008006" key="5">
    <source>
        <dbReference type="Google" id="ProtNLM"/>
    </source>
</evidence>
<feature type="compositionally biased region" description="Polar residues" evidence="2">
    <location>
        <begin position="68"/>
        <end position="84"/>
    </location>
</feature>
<evidence type="ECO:0000313" key="3">
    <source>
        <dbReference type="EMBL" id="MFC5058062.1"/>
    </source>
</evidence>
<evidence type="ECO:0000256" key="1">
    <source>
        <dbReference type="SAM" id="Coils"/>
    </source>
</evidence>
<comment type="caution">
    <text evidence="3">The sequence shown here is derived from an EMBL/GenBank/DDBJ whole genome shotgun (WGS) entry which is preliminary data.</text>
</comment>
<dbReference type="Proteomes" id="UP001595833">
    <property type="component" value="Unassembled WGS sequence"/>
</dbReference>
<dbReference type="RefSeq" id="WP_344036355.1">
    <property type="nucleotide sequence ID" value="NZ_BAAAKE010000004.1"/>
</dbReference>
<feature type="region of interest" description="Disordered" evidence="2">
    <location>
        <begin position="65"/>
        <end position="85"/>
    </location>
</feature>
<feature type="coiled-coil region" evidence="1">
    <location>
        <begin position="98"/>
        <end position="125"/>
    </location>
</feature>
<gene>
    <name evidence="3" type="ORF">ACFPFM_30495</name>
</gene>
<evidence type="ECO:0000256" key="2">
    <source>
        <dbReference type="SAM" id="MobiDB-lite"/>
    </source>
</evidence>
<name>A0ABV9Y8X2_9PSEU</name>
<keyword evidence="4" id="KW-1185">Reference proteome</keyword>
<proteinExistence type="predicted"/>
<keyword evidence="1" id="KW-0175">Coiled coil</keyword>
<accession>A0ABV9Y8X2</accession>
<sequence>MAPEGAWSAQSMQAMTANMASLKQAAQSGSFAISQEGAEAYIKAIEAAQQDLVKVDANIYVLNEPTRLGTSPDSQSMSSYNMESAQGGAGTTGIIPALNQLKAALEDAKAAMQEAVKNYSNVDDDQAGKYGRY</sequence>
<evidence type="ECO:0000313" key="4">
    <source>
        <dbReference type="Proteomes" id="UP001595833"/>
    </source>
</evidence>
<organism evidence="3 4">
    <name type="scientific">Saccharothrix xinjiangensis</name>
    <dbReference type="NCBI Taxonomy" id="204798"/>
    <lineage>
        <taxon>Bacteria</taxon>
        <taxon>Bacillati</taxon>
        <taxon>Actinomycetota</taxon>
        <taxon>Actinomycetes</taxon>
        <taxon>Pseudonocardiales</taxon>
        <taxon>Pseudonocardiaceae</taxon>
        <taxon>Saccharothrix</taxon>
    </lineage>
</organism>